<evidence type="ECO:0000313" key="9">
    <source>
        <dbReference type="Proteomes" id="UP001264156"/>
    </source>
</evidence>
<dbReference type="GeneID" id="84697971"/>
<comment type="pathway">
    <text evidence="5">Cofactor biosynthesis; ubiquinone biosynthesis.</text>
</comment>
<dbReference type="GO" id="GO:0061542">
    <property type="term" value="F:3-demethylubiquinol 3-O-methyltransferase activity"/>
    <property type="evidence" value="ECO:0007669"/>
    <property type="project" value="UniProtKB-UniRule"/>
</dbReference>
<protein>
    <recommendedName>
        <fullName evidence="5">Ubiquinone biosynthesis O-methyltransferase</fullName>
    </recommendedName>
    <alternativeName>
        <fullName evidence="5">2-polyprenyl-6-hydroxyphenol methylase</fullName>
        <ecNumber evidence="5">2.1.1.222</ecNumber>
    </alternativeName>
    <alternativeName>
        <fullName evidence="5">3-demethylubiquinone 3-O-methyltransferase</fullName>
        <ecNumber evidence="5">2.1.1.64</ecNumber>
    </alternativeName>
</protein>
<dbReference type="EMBL" id="CYTK01000001">
    <property type="protein sequence ID" value="CUI47215.1"/>
    <property type="molecule type" value="Genomic_DNA"/>
</dbReference>
<dbReference type="Gene3D" id="3.40.50.150">
    <property type="entry name" value="Vaccinia Virus protein VP39"/>
    <property type="match status" value="1"/>
</dbReference>
<comment type="function">
    <text evidence="5">O-methyltransferase that catalyzes the 2 O-methylation steps in the ubiquinone biosynthetic pathway.</text>
</comment>
<keyword evidence="9" id="KW-1185">Reference proteome</keyword>
<dbReference type="GO" id="GO:0010420">
    <property type="term" value="F:polyprenyldihydroxybenzoate methyltransferase activity"/>
    <property type="evidence" value="ECO:0007669"/>
    <property type="project" value="InterPro"/>
</dbReference>
<feature type="binding site" evidence="5">
    <location>
        <position position="46"/>
    </location>
    <ligand>
        <name>S-adenosyl-L-methionine</name>
        <dbReference type="ChEBI" id="CHEBI:59789"/>
    </ligand>
</feature>
<comment type="catalytic activity">
    <reaction evidence="5">
        <text>a 3-(all-trans-polyprenyl)benzene-1,2-diol + S-adenosyl-L-methionine = a 2-methoxy-6-(all-trans-polyprenyl)phenol + S-adenosyl-L-homocysteine + H(+)</text>
        <dbReference type="Rhea" id="RHEA:31411"/>
        <dbReference type="Rhea" id="RHEA-COMP:9550"/>
        <dbReference type="Rhea" id="RHEA-COMP:9551"/>
        <dbReference type="ChEBI" id="CHEBI:15378"/>
        <dbReference type="ChEBI" id="CHEBI:57856"/>
        <dbReference type="ChEBI" id="CHEBI:59789"/>
        <dbReference type="ChEBI" id="CHEBI:62729"/>
        <dbReference type="ChEBI" id="CHEBI:62731"/>
        <dbReference type="EC" id="2.1.1.222"/>
    </reaction>
</comment>
<dbReference type="EC" id="2.1.1.222" evidence="5"/>
<evidence type="ECO:0000313" key="7">
    <source>
        <dbReference type="EMBL" id="MDR7944234.1"/>
    </source>
</evidence>
<dbReference type="HAMAP" id="MF_00472">
    <property type="entry name" value="UbiG"/>
    <property type="match status" value="1"/>
</dbReference>
<feature type="binding site" evidence="5">
    <location>
        <position position="66"/>
    </location>
    <ligand>
        <name>S-adenosyl-L-methionine</name>
        <dbReference type="ChEBI" id="CHEBI:59789"/>
    </ligand>
</feature>
<dbReference type="AlphaFoldDB" id="A0AAD2IVJ3"/>
<comment type="similarity">
    <text evidence="5">Belongs to the methyltransferase superfamily. UbiG/COQ3 family.</text>
</comment>
<organism evidence="6 8">
    <name type="scientific">Achromobacter aegrifaciens</name>
    <dbReference type="NCBI Taxonomy" id="1287736"/>
    <lineage>
        <taxon>Bacteria</taxon>
        <taxon>Pseudomonadati</taxon>
        <taxon>Pseudomonadota</taxon>
        <taxon>Betaproteobacteria</taxon>
        <taxon>Burkholderiales</taxon>
        <taxon>Alcaligenaceae</taxon>
        <taxon>Achromobacter</taxon>
    </lineage>
</organism>
<dbReference type="SUPFAM" id="SSF53335">
    <property type="entry name" value="S-adenosyl-L-methionine-dependent methyltransferases"/>
    <property type="match status" value="1"/>
</dbReference>
<dbReference type="GO" id="GO:0102208">
    <property type="term" value="F:2-polyprenyl-6-hydroxyphenol methylase activity"/>
    <property type="evidence" value="ECO:0007669"/>
    <property type="project" value="UniProtKB-EC"/>
</dbReference>
<dbReference type="CDD" id="cd02440">
    <property type="entry name" value="AdoMet_MTases"/>
    <property type="match status" value="1"/>
</dbReference>
<evidence type="ECO:0000256" key="4">
    <source>
        <dbReference type="ARBA" id="ARBA00022691"/>
    </source>
</evidence>
<gene>
    <name evidence="5 6" type="primary">ubiG</name>
    <name evidence="6" type="ORF">ERS370000_00580</name>
    <name evidence="7" type="ORF">RIU57_03920</name>
</gene>
<reference evidence="6 8" key="1">
    <citation type="submission" date="2015-09" db="EMBL/GenBank/DDBJ databases">
        <authorList>
            <consortium name="Pathogen Informatics"/>
        </authorList>
    </citation>
    <scope>NUCLEOTIDE SEQUENCE [LARGE SCALE GENOMIC DNA]</scope>
    <source>
        <strain evidence="6 8">2789STDY5608625</strain>
    </source>
</reference>
<keyword evidence="4 5" id="KW-0949">S-adenosyl-L-methionine</keyword>
<keyword evidence="1 5" id="KW-0489">Methyltransferase</keyword>
<dbReference type="NCBIfam" id="TIGR01983">
    <property type="entry name" value="UbiG"/>
    <property type="match status" value="1"/>
</dbReference>
<dbReference type="InterPro" id="IPR010233">
    <property type="entry name" value="UbiG_MeTrfase"/>
</dbReference>
<reference evidence="7" key="3">
    <citation type="submission" date="2024-05" db="EMBL/GenBank/DDBJ databases">
        <title>Glyphosate-induced phosphonatase operons in soil bacteria of genus Achromobacter.</title>
        <authorList>
            <person name="Epiktetov D.O."/>
            <person name="Sviridov A.V."/>
            <person name="Tarlachkov S.V."/>
            <person name="Shushkova T.V."/>
            <person name="Toropygin I.Y."/>
            <person name="Leontievsky A."/>
        </authorList>
    </citation>
    <scope>NUCLEOTIDE SEQUENCE</scope>
    <source>
        <strain evidence="7">Kg 16</strain>
    </source>
</reference>
<dbReference type="InterPro" id="IPR029063">
    <property type="entry name" value="SAM-dependent_MTases_sf"/>
</dbReference>
<feature type="binding site" evidence="5">
    <location>
        <position position="87"/>
    </location>
    <ligand>
        <name>S-adenosyl-L-methionine</name>
        <dbReference type="ChEBI" id="CHEBI:59789"/>
    </ligand>
</feature>
<dbReference type="PANTHER" id="PTHR43464">
    <property type="entry name" value="METHYLTRANSFERASE"/>
    <property type="match status" value="1"/>
</dbReference>
<dbReference type="PANTHER" id="PTHR43464:SF19">
    <property type="entry name" value="UBIQUINONE BIOSYNTHESIS O-METHYLTRANSFERASE, MITOCHONDRIAL"/>
    <property type="match status" value="1"/>
</dbReference>
<comment type="caution">
    <text evidence="6">The sequence shown here is derived from an EMBL/GenBank/DDBJ whole genome shotgun (WGS) entry which is preliminary data.</text>
</comment>
<evidence type="ECO:0000313" key="8">
    <source>
        <dbReference type="Proteomes" id="UP000044098"/>
    </source>
</evidence>
<dbReference type="GO" id="GO:0032259">
    <property type="term" value="P:methylation"/>
    <property type="evidence" value="ECO:0007669"/>
    <property type="project" value="UniProtKB-KW"/>
</dbReference>
<keyword evidence="2 5" id="KW-0808">Transferase</keyword>
<reference evidence="9" key="2">
    <citation type="submission" date="2023-07" db="EMBL/GenBank/DDBJ databases">
        <title>Glyphosate-induced phosphonatase operons in soil bacteria of genus Achromobacter.</title>
        <authorList>
            <person name="Epiktetov D.O."/>
            <person name="Sviridov A.V."/>
            <person name="Tarlachkov S.V."/>
            <person name="Shushkova T.V."/>
            <person name="Toropygin I.Y."/>
            <person name="Leontievsky A."/>
        </authorList>
    </citation>
    <scope>NUCLEOTIDE SEQUENCE [LARGE SCALE GENOMIC DNA]</scope>
    <source>
        <strain evidence="9">Kg 16</strain>
    </source>
</reference>
<name>A0AAD2IVJ3_ACHAE</name>
<dbReference type="FunFam" id="3.40.50.150:FF:000028">
    <property type="entry name" value="Ubiquinone biosynthesis O-methyltransferase"/>
    <property type="match status" value="1"/>
</dbReference>
<dbReference type="Proteomes" id="UP000044098">
    <property type="component" value="Unassembled WGS sequence"/>
</dbReference>
<accession>A0AAD2IVJ3</accession>
<comment type="catalytic activity">
    <reaction evidence="5">
        <text>a 3-demethylubiquinol + S-adenosyl-L-methionine = a ubiquinol + S-adenosyl-L-homocysteine + H(+)</text>
        <dbReference type="Rhea" id="RHEA:44380"/>
        <dbReference type="Rhea" id="RHEA-COMP:9566"/>
        <dbReference type="Rhea" id="RHEA-COMP:10914"/>
        <dbReference type="ChEBI" id="CHEBI:15378"/>
        <dbReference type="ChEBI" id="CHEBI:17976"/>
        <dbReference type="ChEBI" id="CHEBI:57856"/>
        <dbReference type="ChEBI" id="CHEBI:59789"/>
        <dbReference type="ChEBI" id="CHEBI:84422"/>
        <dbReference type="EC" id="2.1.1.64"/>
    </reaction>
</comment>
<keyword evidence="3 5" id="KW-0831">Ubiquinone biosynthesis</keyword>
<feature type="binding site" evidence="5">
    <location>
        <position position="131"/>
    </location>
    <ligand>
        <name>S-adenosyl-L-methionine</name>
        <dbReference type="ChEBI" id="CHEBI:59789"/>
    </ligand>
</feature>
<dbReference type="EC" id="2.1.1.64" evidence="5"/>
<dbReference type="Pfam" id="PF13489">
    <property type="entry name" value="Methyltransf_23"/>
    <property type="match status" value="1"/>
</dbReference>
<evidence type="ECO:0000313" key="6">
    <source>
        <dbReference type="EMBL" id="CUI47215.1"/>
    </source>
</evidence>
<sequence>MTTQTHDTARPINADQAEIDKFGALASRWWDPESEFKPLHAINPLRLEWIQECAGSLAGKKVLDVGCGGGILSEAMARSGAEVTGIDLADKSLKVARLHGLESGVKVEYRKVPVEELAAEQPGQYDVVTCMEMLEHVPDPASIVRACSTLVKPGGWVFFSTLNRNPKSFLFAIVGAEYVLRLLPRGTHSYDQFIKPSELSAAARGANLEPVSMRGMEYNPITQIYTLSSDTSVNYLMATRK</sequence>
<dbReference type="EMBL" id="JAVKVN010000001">
    <property type="protein sequence ID" value="MDR7944234.1"/>
    <property type="molecule type" value="Genomic_DNA"/>
</dbReference>
<dbReference type="Proteomes" id="UP001264156">
    <property type="component" value="Unassembled WGS sequence"/>
</dbReference>
<evidence type="ECO:0000256" key="3">
    <source>
        <dbReference type="ARBA" id="ARBA00022688"/>
    </source>
</evidence>
<evidence type="ECO:0000256" key="5">
    <source>
        <dbReference type="HAMAP-Rule" id="MF_00472"/>
    </source>
</evidence>
<evidence type="ECO:0000256" key="1">
    <source>
        <dbReference type="ARBA" id="ARBA00022603"/>
    </source>
</evidence>
<dbReference type="RefSeq" id="WP_054450880.1">
    <property type="nucleotide sequence ID" value="NZ_CADIJY010000011.1"/>
</dbReference>
<proteinExistence type="inferred from homology"/>
<evidence type="ECO:0000256" key="2">
    <source>
        <dbReference type="ARBA" id="ARBA00022679"/>
    </source>
</evidence>